<feature type="domain" description="Tyr recombinase" evidence="5">
    <location>
        <begin position="305"/>
        <end position="498"/>
    </location>
</feature>
<name>A9I0E1_BORPD</name>
<evidence type="ECO:0000259" key="5">
    <source>
        <dbReference type="PROSITE" id="PS51898"/>
    </source>
</evidence>
<dbReference type="Pfam" id="PF22022">
    <property type="entry name" value="Phage_int_M"/>
    <property type="match status" value="1"/>
</dbReference>
<reference evidence="6 7" key="1">
    <citation type="journal article" date="2008" name="BMC Genomics">
        <title>The missing link: Bordetella petrii is endowed with both the metabolic versatility of environmental bacteria and virulence traits of pathogenic Bordetellae.</title>
        <authorList>
            <person name="Gross R."/>
            <person name="Guzman C.A."/>
            <person name="Sebaihia M."/>
            <person name="Martins Dos Santos V.A."/>
            <person name="Pieper D.H."/>
            <person name="Koebnik R."/>
            <person name="Lechner M."/>
            <person name="Bartels D."/>
            <person name="Buhrmester J."/>
            <person name="Choudhuri J.V."/>
            <person name="Ebensen T."/>
            <person name="Gaigalat L."/>
            <person name="Herrmann S."/>
            <person name="Khachane A.N."/>
            <person name="Larisch C."/>
            <person name="Link S."/>
            <person name="Linke B."/>
            <person name="Meyer F."/>
            <person name="Mormann S."/>
            <person name="Nakunst D."/>
            <person name="Rueckert C."/>
            <person name="Schneiker-Bekel S."/>
            <person name="Schulze K."/>
            <person name="Vorhoelter F.J."/>
            <person name="Yevsa T."/>
            <person name="Engle J.T."/>
            <person name="Goldman W.E."/>
            <person name="Puehler A."/>
            <person name="Goebel U.B."/>
            <person name="Goesmann A."/>
            <person name="Bloecker H."/>
            <person name="Kaiser O."/>
            <person name="Martinez-Arias R."/>
        </authorList>
    </citation>
    <scope>NUCLEOTIDE SEQUENCE [LARGE SCALE GENOMIC DNA]</scope>
    <source>
        <strain evidence="7">ATCC BAA-461 / DSM 12804 / CCUG 43448 / CIP 107267 / Se-1111R</strain>
    </source>
</reference>
<dbReference type="InterPro" id="IPR010998">
    <property type="entry name" value="Integrase_recombinase_N"/>
</dbReference>
<dbReference type="STRING" id="94624.Bpet3699"/>
<evidence type="ECO:0000256" key="4">
    <source>
        <dbReference type="ARBA" id="ARBA00023172"/>
    </source>
</evidence>
<sequence>MFYSILKFAHILAIILWVGGMIFAYCFLRPAAAALEPPQATTPLFQHASKHPKTQKNQCLRHKMLPKTSHCASLHPAFVCTPVCTPQWFLEKQPLGVQVVGLLSETQIKAAKPGQKEYMLNDGDNLYLRVRITGKAWIYRYMKDSKPIKLGMGPYPEVTLAQARTKAYEANSQRANGLDPKEVREQLAEQTRIARLHTFELLARAWHASAKKDREWSEGYAQKVIRHLEIHIFPWVGHKPIEMILPTEIVRCLHRPKDRGNLETAQRVREAVQHVYQYAVDVGALEPSKNFVNKNTGGLPPPRSRHFAAITEPAQLGQLLRDIRSYHGQFITRCALRLAPMMFQRPGQIRLADWEDISLEVELWRCPPEKMKMREWQKRDSRTPAHIVPLPRQALEILRELHPLTGPTGPVFRSMSRRSEKSRYISDNTINAALRTMGYDTKEEITGHGFRATARTMIREHLGWEPDVIERHLAHTSDEELGSSYDRAAFIAQRKAMVQQWADFLDELEVGQMPMPEDNILQFIRHRPRPALRVRA</sequence>
<dbReference type="InterPro" id="IPR002104">
    <property type="entry name" value="Integrase_catalytic"/>
</dbReference>
<evidence type="ECO:0000256" key="2">
    <source>
        <dbReference type="ARBA" id="ARBA00022908"/>
    </source>
</evidence>
<dbReference type="InterPro" id="IPR050808">
    <property type="entry name" value="Phage_Integrase"/>
</dbReference>
<accession>A9I0E1</accession>
<dbReference type="EMBL" id="AM902716">
    <property type="protein sequence ID" value="CAP44042.1"/>
    <property type="molecule type" value="Genomic_DNA"/>
</dbReference>
<protein>
    <submittedName>
        <fullName evidence="6">Phage-related integrase</fullName>
    </submittedName>
</protein>
<dbReference type="InterPro" id="IPR013762">
    <property type="entry name" value="Integrase-like_cat_sf"/>
</dbReference>
<dbReference type="InterPro" id="IPR011010">
    <property type="entry name" value="DNA_brk_join_enz"/>
</dbReference>
<dbReference type="InterPro" id="IPR038488">
    <property type="entry name" value="Integrase_DNA-bd_sf"/>
</dbReference>
<evidence type="ECO:0000256" key="3">
    <source>
        <dbReference type="ARBA" id="ARBA00023125"/>
    </source>
</evidence>
<dbReference type="CDD" id="cd00801">
    <property type="entry name" value="INT_P4_C"/>
    <property type="match status" value="1"/>
</dbReference>
<dbReference type="KEGG" id="bpt:Bpet3699"/>
<dbReference type="SUPFAM" id="SSF56349">
    <property type="entry name" value="DNA breaking-rejoining enzymes"/>
    <property type="match status" value="1"/>
</dbReference>
<dbReference type="Pfam" id="PF13356">
    <property type="entry name" value="Arm-DNA-bind_3"/>
    <property type="match status" value="1"/>
</dbReference>
<keyword evidence="7" id="KW-1185">Reference proteome</keyword>
<dbReference type="PANTHER" id="PTHR30629">
    <property type="entry name" value="PROPHAGE INTEGRASE"/>
    <property type="match status" value="1"/>
</dbReference>
<dbReference type="InterPro" id="IPR025166">
    <property type="entry name" value="Integrase_DNA_bind_dom"/>
</dbReference>
<keyword evidence="3" id="KW-0238">DNA-binding</keyword>
<gene>
    <name evidence="6" type="ordered locus">Bpet3699</name>
</gene>
<dbReference type="GO" id="GO:0015074">
    <property type="term" value="P:DNA integration"/>
    <property type="evidence" value="ECO:0007669"/>
    <property type="project" value="UniProtKB-KW"/>
</dbReference>
<evidence type="ECO:0000313" key="7">
    <source>
        <dbReference type="Proteomes" id="UP000001225"/>
    </source>
</evidence>
<dbReference type="Gene3D" id="3.30.160.390">
    <property type="entry name" value="Integrase, DNA-binding domain"/>
    <property type="match status" value="1"/>
</dbReference>
<keyword evidence="4" id="KW-0233">DNA recombination</keyword>
<dbReference type="GO" id="GO:0003677">
    <property type="term" value="F:DNA binding"/>
    <property type="evidence" value="ECO:0007669"/>
    <property type="project" value="UniProtKB-KW"/>
</dbReference>
<dbReference type="eggNOG" id="COG0582">
    <property type="taxonomic scope" value="Bacteria"/>
</dbReference>
<proteinExistence type="inferred from homology"/>
<dbReference type="Proteomes" id="UP000001225">
    <property type="component" value="Chromosome"/>
</dbReference>
<keyword evidence="2" id="KW-0229">DNA integration</keyword>
<dbReference type="Gene3D" id="1.10.150.130">
    <property type="match status" value="1"/>
</dbReference>
<dbReference type="Gene3D" id="1.10.443.10">
    <property type="entry name" value="Intergrase catalytic core"/>
    <property type="match status" value="1"/>
</dbReference>
<dbReference type="PROSITE" id="PS51898">
    <property type="entry name" value="TYR_RECOMBINASE"/>
    <property type="match status" value="1"/>
</dbReference>
<dbReference type="PANTHER" id="PTHR30629:SF2">
    <property type="entry name" value="PROPHAGE INTEGRASE INTS-RELATED"/>
    <property type="match status" value="1"/>
</dbReference>
<dbReference type="eggNOG" id="COG5615">
    <property type="taxonomic scope" value="Bacteria"/>
</dbReference>
<evidence type="ECO:0000256" key="1">
    <source>
        <dbReference type="ARBA" id="ARBA00008857"/>
    </source>
</evidence>
<evidence type="ECO:0000313" key="6">
    <source>
        <dbReference type="EMBL" id="CAP44042.1"/>
    </source>
</evidence>
<dbReference type="InterPro" id="IPR053876">
    <property type="entry name" value="Phage_int_M"/>
</dbReference>
<dbReference type="AlphaFoldDB" id="A9I0E1"/>
<dbReference type="GO" id="GO:0006310">
    <property type="term" value="P:DNA recombination"/>
    <property type="evidence" value="ECO:0007669"/>
    <property type="project" value="UniProtKB-KW"/>
</dbReference>
<organism evidence="6 7">
    <name type="scientific">Bordetella petrii (strain ATCC BAA-461 / DSM 12804 / CCUG 43448 / CIP 107267 / Se-1111R)</name>
    <dbReference type="NCBI Taxonomy" id="340100"/>
    <lineage>
        <taxon>Bacteria</taxon>
        <taxon>Pseudomonadati</taxon>
        <taxon>Pseudomonadota</taxon>
        <taxon>Betaproteobacteria</taxon>
        <taxon>Burkholderiales</taxon>
        <taxon>Alcaligenaceae</taxon>
        <taxon>Bordetella</taxon>
    </lineage>
</organism>
<comment type="similarity">
    <text evidence="1">Belongs to the 'phage' integrase family.</text>
</comment>
<dbReference type="Pfam" id="PF00589">
    <property type="entry name" value="Phage_integrase"/>
    <property type="match status" value="1"/>
</dbReference>